<dbReference type="PANTHER" id="PTHR22901:SF0">
    <property type="entry name" value="SIALATE O-ACETYLESTERASE"/>
    <property type="match status" value="1"/>
</dbReference>
<dbReference type="AlphaFoldDB" id="A0A2U1AUC1"/>
<name>A0A2U1AUC1_9BACT</name>
<feature type="chain" id="PRO_5015725120" evidence="1">
    <location>
        <begin position="26"/>
        <end position="973"/>
    </location>
</feature>
<evidence type="ECO:0000313" key="3">
    <source>
        <dbReference type="Proteomes" id="UP000245959"/>
    </source>
</evidence>
<protein>
    <submittedName>
        <fullName evidence="2">Sialate O-acetylesterase</fullName>
    </submittedName>
</protein>
<comment type="caution">
    <text evidence="2">The sequence shown here is derived from an EMBL/GenBank/DDBJ whole genome shotgun (WGS) entry which is preliminary data.</text>
</comment>
<dbReference type="Gene3D" id="3.40.50.1110">
    <property type="entry name" value="SGNH hydrolase"/>
    <property type="match status" value="1"/>
</dbReference>
<gene>
    <name evidence="2" type="ORF">C8D82_11824</name>
</gene>
<organism evidence="2 3">
    <name type="scientific">Victivallis vadensis</name>
    <dbReference type="NCBI Taxonomy" id="172901"/>
    <lineage>
        <taxon>Bacteria</taxon>
        <taxon>Pseudomonadati</taxon>
        <taxon>Lentisphaerota</taxon>
        <taxon>Lentisphaeria</taxon>
        <taxon>Victivallales</taxon>
        <taxon>Victivallaceae</taxon>
        <taxon>Victivallis</taxon>
    </lineage>
</organism>
<dbReference type="InterPro" id="IPR036514">
    <property type="entry name" value="SGNH_hydro_sf"/>
</dbReference>
<dbReference type="SUPFAM" id="SSF52266">
    <property type="entry name" value="SGNH hydrolase"/>
    <property type="match status" value="1"/>
</dbReference>
<dbReference type="PANTHER" id="PTHR22901">
    <property type="entry name" value="SIALATE O-ACETYLESTERASE"/>
    <property type="match status" value="1"/>
</dbReference>
<dbReference type="GeneID" id="78295739"/>
<dbReference type="GO" id="GO:0001681">
    <property type="term" value="F:sialate O-acetylesterase activity"/>
    <property type="evidence" value="ECO:0007669"/>
    <property type="project" value="InterPro"/>
</dbReference>
<reference evidence="2 3" key="1">
    <citation type="submission" date="2018-04" db="EMBL/GenBank/DDBJ databases">
        <title>Genomic Encyclopedia of Type Strains, Phase IV (KMG-IV): sequencing the most valuable type-strain genomes for metagenomic binning, comparative biology and taxonomic classification.</title>
        <authorList>
            <person name="Goeker M."/>
        </authorList>
    </citation>
    <scope>NUCLEOTIDE SEQUENCE [LARGE SCALE GENOMIC DNA]</scope>
    <source>
        <strain evidence="2 3">DSM 14823</strain>
    </source>
</reference>
<accession>A0A2U1AUC1</accession>
<sequence length="973" mass="107670">MTGTFRTRWMLPAAAVMLCGLAAEAKVELAPVFADNMVLQREMPVPVWGKADPGEEVTVKFADQSVSAKAADDGKWMVKLAPLSASKENRKLEAAGKDNAVTVNNVLVGEVWLCSGQSNMEMPLWGGNARFRHYNGDKVAAESNYPLIRIAQMRPYGWSQFPRDDFKMSWQPVRPDNIAPFSAAGFFFGRELFKALDIPIGLISSHWGGTRIEPWTPPAGFEAVPELANIARSVNAKLPGTKDYQEINAKVVRDYQEWLAKYQDAAAKNQPVPQPPAFPPELKPYENHQQPTVLYNRMLYPFVPFAMRGAIWYQGEANLGDGALYEKKMEALLKGWKQIFRNPDFKLYFAQLAPFNYGGDATRLPRVWEAQQAFADKTKDAGMAVINDVGNISDIHPADKETVGKRLALLALKRDYGKSDLKADSPKLKSSRIENGKFILTFENVESWKTKDNKPVMNFEVAAADGSYVPAKAEIRGAELAVSSDQVQEPQLLRYMWKQTAEGNLFNEAGLPLGAFRIENGLTFDDILAYYKKNDQLVYEYNLKSGSGFGDKTKVNYTVDNSSKVAGKIQRVIYLAKLVANDGTVSWMSAAMAPFTQNAAQLGVPVKSAGATFQTIVRDLEVQTNVPGVQTGKIGDGNIEFWPNNYGPRNEKRIPGADDRRYDCGDQINQPQVGYGSMQIHNNRARQTVFAYNNFSAGGNADLGIGNCAGKEPDWTFSSSARNYKEATLYVFVKAASPEELAKLKAARLAELEKKEPAIREEIRKVAPETDALKLVYAYNLKSGSGFSGGQRVNYEYDASEVLDGKVRRVAYVAKLTGNDGKESFVTVSMDAFTPETAKIGVPTFSAGAVFQQKVANLEVKSNVESVKSGKFEKGNIEFWPHNYAQKNAKNIPGASDATFDFGDARNNDGRYGSMQIHNFLEKQTVFAYNNFTTGGNADLGIGNQPEKNPDWTFSGAARNYKQAMLYVLAEME</sequence>
<proteinExistence type="predicted"/>
<dbReference type="Proteomes" id="UP000245959">
    <property type="component" value="Unassembled WGS sequence"/>
</dbReference>
<evidence type="ECO:0000256" key="1">
    <source>
        <dbReference type="SAM" id="SignalP"/>
    </source>
</evidence>
<dbReference type="GO" id="GO:0005975">
    <property type="term" value="P:carbohydrate metabolic process"/>
    <property type="evidence" value="ECO:0007669"/>
    <property type="project" value="TreeGrafter"/>
</dbReference>
<dbReference type="EMBL" id="QEKH01000018">
    <property type="protein sequence ID" value="PVY40025.1"/>
    <property type="molecule type" value="Genomic_DNA"/>
</dbReference>
<keyword evidence="3" id="KW-1185">Reference proteome</keyword>
<feature type="signal peptide" evidence="1">
    <location>
        <begin position="1"/>
        <end position="25"/>
    </location>
</feature>
<dbReference type="RefSeq" id="WP_133245170.1">
    <property type="nucleotide sequence ID" value="NZ_QEKH01000018.1"/>
</dbReference>
<evidence type="ECO:0000313" key="2">
    <source>
        <dbReference type="EMBL" id="PVY40025.1"/>
    </source>
</evidence>
<keyword evidence="1" id="KW-0732">Signal</keyword>
<dbReference type="InterPro" id="IPR039329">
    <property type="entry name" value="SIAE"/>
</dbReference>